<proteinExistence type="predicted"/>
<protein>
    <recommendedName>
        <fullName evidence="2">CBF1-interacting co-repressor CIR N-terminal domain-containing protein</fullName>
    </recommendedName>
</protein>
<feature type="domain" description="CBF1-interacting co-repressor CIR N-terminal" evidence="2">
    <location>
        <begin position="53"/>
        <end position="89"/>
    </location>
</feature>
<dbReference type="InterPro" id="IPR019339">
    <property type="entry name" value="CIR_N_dom"/>
</dbReference>
<evidence type="ECO:0000259" key="2">
    <source>
        <dbReference type="SMART" id="SM01083"/>
    </source>
</evidence>
<reference evidence="3 4" key="1">
    <citation type="journal article" date="2024" name="Nat. Commun.">
        <title>Phylogenomics reveals the evolutionary origins of lichenization in chlorophyte algae.</title>
        <authorList>
            <person name="Puginier C."/>
            <person name="Libourel C."/>
            <person name="Otte J."/>
            <person name="Skaloud P."/>
            <person name="Haon M."/>
            <person name="Grisel S."/>
            <person name="Petersen M."/>
            <person name="Berrin J.G."/>
            <person name="Delaux P.M."/>
            <person name="Dal Grande F."/>
            <person name="Keller J."/>
        </authorList>
    </citation>
    <scope>NUCLEOTIDE SEQUENCE [LARGE SCALE GENOMIC DNA]</scope>
    <source>
        <strain evidence="3 4">SAG 216-7</strain>
    </source>
</reference>
<evidence type="ECO:0000256" key="1">
    <source>
        <dbReference type="SAM" id="MobiDB-lite"/>
    </source>
</evidence>
<accession>A0ABR2YKC0</accession>
<feature type="region of interest" description="Disordered" evidence="1">
    <location>
        <begin position="221"/>
        <end position="296"/>
    </location>
</feature>
<feature type="region of interest" description="Disordered" evidence="1">
    <location>
        <begin position="120"/>
        <end position="168"/>
    </location>
</feature>
<gene>
    <name evidence="3" type="ORF">WJX75_009478</name>
</gene>
<dbReference type="PANTHER" id="PTHR13151:SF2">
    <property type="entry name" value="COREPRESSOR INTERACTING WITH RBPJ 1"/>
    <property type="match status" value="1"/>
</dbReference>
<dbReference type="Pfam" id="PF10197">
    <property type="entry name" value="Cir_N"/>
    <property type="match status" value="1"/>
</dbReference>
<evidence type="ECO:0000313" key="4">
    <source>
        <dbReference type="Proteomes" id="UP001491310"/>
    </source>
</evidence>
<sequence>MAPKHKEPARGALAGMKADVDRAKQAALLGEDYNPAIPGVGAAWSHNFLNQKPWHPLNYRNQLKVYEAQQQAEADAKAKAIGKAEFDAEQEYLKTLSYLSPEDQQKYRDRQGVSFMYQKPPGYDAAMSRGAEQKANEDAAKMQNADAAEAPQQAAASHEGGRRERPSAGLPKEYVANMLGAISALHQHEKYEVRHVSGGGQRSPPRGGFDMTASNQQLLVDEPDEEALVLGTSGDDAPSSDSSDSQQHRKRKKLKQAEAYLKAAGIDLPFKSSDKKEKKKKSSKKHKKDKKRKKDR</sequence>
<evidence type="ECO:0000313" key="3">
    <source>
        <dbReference type="EMBL" id="KAK9906870.1"/>
    </source>
</evidence>
<comment type="caution">
    <text evidence="3">The sequence shown here is derived from an EMBL/GenBank/DDBJ whole genome shotgun (WGS) entry which is preliminary data.</text>
</comment>
<organism evidence="3 4">
    <name type="scientific">Coccomyxa subellipsoidea</name>
    <dbReference type="NCBI Taxonomy" id="248742"/>
    <lineage>
        <taxon>Eukaryota</taxon>
        <taxon>Viridiplantae</taxon>
        <taxon>Chlorophyta</taxon>
        <taxon>core chlorophytes</taxon>
        <taxon>Trebouxiophyceae</taxon>
        <taxon>Trebouxiophyceae incertae sedis</taxon>
        <taxon>Coccomyxaceae</taxon>
        <taxon>Coccomyxa</taxon>
    </lineage>
</organism>
<feature type="compositionally biased region" description="Low complexity" evidence="1">
    <location>
        <begin position="233"/>
        <end position="245"/>
    </location>
</feature>
<feature type="compositionally biased region" description="Basic residues" evidence="1">
    <location>
        <begin position="277"/>
        <end position="296"/>
    </location>
</feature>
<dbReference type="Proteomes" id="UP001491310">
    <property type="component" value="Unassembled WGS sequence"/>
</dbReference>
<keyword evidence="4" id="KW-1185">Reference proteome</keyword>
<dbReference type="PANTHER" id="PTHR13151">
    <property type="entry name" value="CBF1 INTERACTING COREPRESSOR CIR"/>
    <property type="match status" value="1"/>
</dbReference>
<feature type="compositionally biased region" description="Low complexity" evidence="1">
    <location>
        <begin position="143"/>
        <end position="156"/>
    </location>
</feature>
<feature type="compositionally biased region" description="Basic and acidic residues" evidence="1">
    <location>
        <begin position="131"/>
        <end position="140"/>
    </location>
</feature>
<dbReference type="InterPro" id="IPR040014">
    <property type="entry name" value="CIR1"/>
</dbReference>
<dbReference type="SMART" id="SM01083">
    <property type="entry name" value="Cir_N"/>
    <property type="match status" value="1"/>
</dbReference>
<dbReference type="EMBL" id="JALJOT010000010">
    <property type="protein sequence ID" value="KAK9906870.1"/>
    <property type="molecule type" value="Genomic_DNA"/>
</dbReference>
<name>A0ABR2YKC0_9CHLO</name>